<dbReference type="PROSITE" id="PS01098">
    <property type="entry name" value="LIPASE_GDSL_SER"/>
    <property type="match status" value="1"/>
</dbReference>
<dbReference type="EMBL" id="AP011961">
    <property type="protein sequence ID" value="BAJ53101.1"/>
    <property type="molecule type" value="Genomic_DNA"/>
</dbReference>
<dbReference type="InterPro" id="IPR050592">
    <property type="entry name" value="GDSL_lipolytic_enzyme"/>
</dbReference>
<organism evidence="2">
    <name type="scientific">Jatropha curcas</name>
    <name type="common">Barbados nut</name>
    <dbReference type="NCBI Taxonomy" id="180498"/>
    <lineage>
        <taxon>Eukaryota</taxon>
        <taxon>Viridiplantae</taxon>
        <taxon>Streptophyta</taxon>
        <taxon>Embryophyta</taxon>
        <taxon>Tracheophyta</taxon>
        <taxon>Spermatophyta</taxon>
        <taxon>Magnoliopsida</taxon>
        <taxon>eudicotyledons</taxon>
        <taxon>Gunneridae</taxon>
        <taxon>Pentapetalae</taxon>
        <taxon>rosids</taxon>
        <taxon>fabids</taxon>
        <taxon>Malpighiales</taxon>
        <taxon>Euphorbiaceae</taxon>
        <taxon>Crotonoideae</taxon>
        <taxon>Jatropheae</taxon>
        <taxon>Jatropha</taxon>
    </lineage>
</organism>
<evidence type="ECO:0000313" key="2">
    <source>
        <dbReference type="EMBL" id="BAJ53101.1"/>
    </source>
</evidence>
<protein>
    <submittedName>
        <fullName evidence="2">JHL20J20.8 protein</fullName>
    </submittedName>
</protein>
<dbReference type="InterPro" id="IPR001087">
    <property type="entry name" value="GDSL"/>
</dbReference>
<reference evidence="2" key="1">
    <citation type="journal article" date="2011" name="DNA Res.">
        <title>Sequence analysis of the genome of an oil-bearing tree, Jatropha curcas L.</title>
        <authorList>
            <person name="Sato S."/>
            <person name="Hirakawa H."/>
            <person name="Isobe S."/>
            <person name="Fukai E."/>
            <person name="Watanabe A."/>
            <person name="Kato M."/>
            <person name="Kawashima K."/>
            <person name="Minami C."/>
            <person name="Muraki A."/>
            <person name="Nakazaki N."/>
            <person name="Takahashi C."/>
            <person name="Nakayama S."/>
            <person name="Kishida Y."/>
            <person name="Kohara M."/>
            <person name="Yamada M."/>
            <person name="Tsuruoka H."/>
            <person name="Sasamoto S."/>
            <person name="Tabata S."/>
            <person name="Aizu T."/>
            <person name="Toyoda A."/>
            <person name="Shin-I T."/>
            <person name="Minakuchi Y."/>
            <person name="Kohara Y."/>
            <person name="Fujiyama A."/>
            <person name="Tsuchimoto S."/>
            <person name="Kajiyama S."/>
            <person name="Makigano E."/>
            <person name="Ohmido N."/>
            <person name="Shibagaki N."/>
            <person name="Cartagena J.A."/>
            <person name="Wada N."/>
            <person name="Kohinata T."/>
            <person name="Atefeh A."/>
            <person name="Yuasa S."/>
            <person name="Matsunaga S."/>
            <person name="Fukui K."/>
        </authorList>
    </citation>
    <scope>NUCLEOTIDE SEQUENCE</scope>
    <source>
        <strain evidence="2">Palawan</strain>
    </source>
</reference>
<dbReference type="FunFam" id="3.40.50.1110:FF:000003">
    <property type="entry name" value="GDSL esterase/lipase APG"/>
    <property type="match status" value="2"/>
</dbReference>
<dbReference type="InterPro" id="IPR036514">
    <property type="entry name" value="SGNH_hydro_sf"/>
</dbReference>
<dbReference type="Gene3D" id="3.40.50.1110">
    <property type="entry name" value="SGNH hydrolase"/>
    <property type="match status" value="2"/>
</dbReference>
<dbReference type="PANTHER" id="PTHR45642:SF150">
    <property type="entry name" value="GDSL ESTERASE_LIPASE EXL3"/>
    <property type="match status" value="1"/>
</dbReference>
<dbReference type="SUPFAM" id="SSF52266">
    <property type="entry name" value="SGNH hydrolase"/>
    <property type="match status" value="1"/>
</dbReference>
<dbReference type="InterPro" id="IPR008265">
    <property type="entry name" value="Lipase_GDSL_AS"/>
</dbReference>
<dbReference type="GO" id="GO:0016298">
    <property type="term" value="F:lipase activity"/>
    <property type="evidence" value="ECO:0007669"/>
    <property type="project" value="InterPro"/>
</dbReference>
<sequence length="668" mass="73323">MQLLSCRMQASTCFSSSTLILLLLFLVKIWTTTALVKLPPNVTVPALLVFGDSIVDSGNNNNIRTIVKCDFLPYGINFKGGTPTGRFCDGKIPSDILAEELGIKDTVPAYMDPEVKDQDLLTGVTFASGASGYDPLTSKLTSVMSLDDQLEQFKEYIEKLKEIVGEEKTNFILANSVFLVVAGSDDIANTYYTLRVRKLQYDVPAYTDLMLDYASTFVQNLYDLGARRIAVFSAPPIGCVPAQRTLAGGSQRECAEDFNKAATLFNSKLSKKLDSFNMPDAKVVYVDVYNPLLNIIQDPNQFGFEVVNKGCCGSGNLEVSVLCNRLTPFICSNTSDHVFWDSYHPTERAYRVLAKNGTISAVVAFGDSILDTGNNNNLMTYSKCNFPPYGKDFPGGIATGRFSNGKVFSDLVADGLGVKAILPAYLDPNLQDQDLPTGVNFASGGSGLDPMTARAQSVLSMTDQLNLFKGYISRLKRFVGEDKTYETISTTLCLISSGNNDFGFSYMARQYDIFSYTSQLVSWASNFVKDLYELGARRIGFMGTLPFGCLPIVRAYRAGLLGACAEDINGVAQMFNSKLSSELNLLNRSLANATVFYIDVYSPLLALVQNPQQSGFVVTNNGCFGTGGMYFTCSDISDYVFWDSVHPTEKAYRIIVSQILQKYANYFS</sequence>
<gene>
    <name evidence="2" type="primary">JHL20J20.8</name>
</gene>
<dbReference type="Pfam" id="PF00657">
    <property type="entry name" value="Lipase_GDSL"/>
    <property type="match status" value="2"/>
</dbReference>
<proteinExistence type="inferred from homology"/>
<evidence type="ECO:0000256" key="1">
    <source>
        <dbReference type="ARBA" id="ARBA00008668"/>
    </source>
</evidence>
<name>E6NTZ1_JATCU</name>
<dbReference type="InterPro" id="IPR035669">
    <property type="entry name" value="SGNH_plant_lipase-like"/>
</dbReference>
<dbReference type="GO" id="GO:0006629">
    <property type="term" value="P:lipid metabolic process"/>
    <property type="evidence" value="ECO:0007669"/>
    <property type="project" value="InterPro"/>
</dbReference>
<accession>E6NTZ1</accession>
<dbReference type="PANTHER" id="PTHR45642">
    <property type="entry name" value="GDSL ESTERASE/LIPASE EXL3"/>
    <property type="match status" value="1"/>
</dbReference>
<dbReference type="AlphaFoldDB" id="E6NTZ1"/>
<dbReference type="CDD" id="cd01837">
    <property type="entry name" value="SGNH_plant_lipase_like"/>
    <property type="match status" value="2"/>
</dbReference>
<comment type="similarity">
    <text evidence="1">Belongs to the 'GDSL' lipolytic enzyme family.</text>
</comment>